<gene>
    <name evidence="1" type="ORF">J2Z69_000577</name>
</gene>
<comment type="caution">
    <text evidence="1">The sequence shown here is derived from an EMBL/GenBank/DDBJ whole genome shotgun (WGS) entry which is preliminary data.</text>
</comment>
<protein>
    <submittedName>
        <fullName evidence="1">Carbonic anhydrase/acetyltransferase-like protein (Isoleucine patch superfamily)</fullName>
    </submittedName>
</protein>
<sequence length="76" mass="8264">MQSGIMGAICLNGAEVGEYALIGAGSRVTKNCKISPYTLSMGSPAKVVRELTEADLQRMMLTAKSYVIKAEEYRNF</sequence>
<dbReference type="InterPro" id="IPR011004">
    <property type="entry name" value="Trimer_LpxA-like_sf"/>
</dbReference>
<keyword evidence="2" id="KW-1185">Reference proteome</keyword>
<dbReference type="SUPFAM" id="SSF51161">
    <property type="entry name" value="Trimeric LpxA-like enzymes"/>
    <property type="match status" value="1"/>
</dbReference>
<proteinExistence type="predicted"/>
<accession>A0ABS4JCX9</accession>
<evidence type="ECO:0000313" key="1">
    <source>
        <dbReference type="EMBL" id="MBP1999558.1"/>
    </source>
</evidence>
<dbReference type="Gene3D" id="2.160.10.10">
    <property type="entry name" value="Hexapeptide repeat proteins"/>
    <property type="match status" value="1"/>
</dbReference>
<organism evidence="1 2">
    <name type="scientific">Paenibacillus shirakamiensis</name>
    <dbReference type="NCBI Taxonomy" id="1265935"/>
    <lineage>
        <taxon>Bacteria</taxon>
        <taxon>Bacillati</taxon>
        <taxon>Bacillota</taxon>
        <taxon>Bacilli</taxon>
        <taxon>Bacillales</taxon>
        <taxon>Paenibacillaceae</taxon>
        <taxon>Paenibacillus</taxon>
    </lineage>
</organism>
<dbReference type="PANTHER" id="PTHR13061:SF29">
    <property type="entry name" value="GAMMA CARBONIC ANHYDRASE-LIKE 1, MITOCHONDRIAL-RELATED"/>
    <property type="match status" value="1"/>
</dbReference>
<dbReference type="InterPro" id="IPR050484">
    <property type="entry name" value="Transf_Hexapept/Carb_Anhydrase"/>
</dbReference>
<evidence type="ECO:0000313" key="2">
    <source>
        <dbReference type="Proteomes" id="UP001519288"/>
    </source>
</evidence>
<dbReference type="Proteomes" id="UP001519288">
    <property type="component" value="Unassembled WGS sequence"/>
</dbReference>
<dbReference type="EMBL" id="JAGGLD010000001">
    <property type="protein sequence ID" value="MBP1999558.1"/>
    <property type="molecule type" value="Genomic_DNA"/>
</dbReference>
<reference evidence="1 2" key="1">
    <citation type="submission" date="2021-03" db="EMBL/GenBank/DDBJ databases">
        <title>Genomic Encyclopedia of Type Strains, Phase IV (KMG-IV): sequencing the most valuable type-strain genomes for metagenomic binning, comparative biology and taxonomic classification.</title>
        <authorList>
            <person name="Goeker M."/>
        </authorList>
    </citation>
    <scope>NUCLEOTIDE SEQUENCE [LARGE SCALE GENOMIC DNA]</scope>
    <source>
        <strain evidence="1 2">DSM 26806</strain>
    </source>
</reference>
<dbReference type="PANTHER" id="PTHR13061">
    <property type="entry name" value="DYNACTIN SUBUNIT P25"/>
    <property type="match status" value="1"/>
</dbReference>
<name>A0ABS4JCX9_9BACL</name>